<keyword evidence="4 7" id="KW-1133">Transmembrane helix</keyword>
<evidence type="ECO:0000256" key="1">
    <source>
        <dbReference type="ARBA" id="ARBA00004141"/>
    </source>
</evidence>
<comment type="subcellular location">
    <subcellularLocation>
        <location evidence="1">Membrane</location>
        <topology evidence="1">Multi-pass membrane protein</topology>
    </subcellularLocation>
</comment>
<proteinExistence type="inferred from homology"/>
<keyword evidence="5 7" id="KW-0472">Membrane</keyword>
<dbReference type="Ensembl" id="ENSXETT00000072191">
    <property type="protein sequence ID" value="ENSXETP00000068960"/>
    <property type="gene ID" value="ENSXETG00000038918"/>
</dbReference>
<evidence type="ECO:0000256" key="2">
    <source>
        <dbReference type="ARBA" id="ARBA00022679"/>
    </source>
</evidence>
<dbReference type="GO" id="GO:0019706">
    <property type="term" value="F:protein-cysteine S-palmitoyltransferase activity"/>
    <property type="evidence" value="ECO:0007669"/>
    <property type="project" value="UniProtKB-EC"/>
</dbReference>
<dbReference type="PANTHER" id="PTHR12246">
    <property type="entry name" value="PALMITOYLTRANSFERASE ZDHHC16"/>
    <property type="match status" value="1"/>
</dbReference>
<evidence type="ECO:0000313" key="9">
    <source>
        <dbReference type="Ensembl" id="ENSXETP00000068960"/>
    </source>
</evidence>
<dbReference type="InterPro" id="IPR001594">
    <property type="entry name" value="Palmitoyltrfase_DHHC"/>
</dbReference>
<feature type="transmembrane region" description="Helical" evidence="7">
    <location>
        <begin position="164"/>
        <end position="189"/>
    </location>
</feature>
<evidence type="ECO:0000256" key="3">
    <source>
        <dbReference type="ARBA" id="ARBA00022692"/>
    </source>
</evidence>
<dbReference type="GeneTree" id="ENSGT00940000153716"/>
<dbReference type="InParanoid" id="A0A6I8QK71"/>
<keyword evidence="2 7" id="KW-0808">Transferase</keyword>
<reference evidence="9" key="1">
    <citation type="journal article" date="2010" name="Science">
        <title>The genome of the Western clawed frog Xenopus tropicalis.</title>
        <authorList>
            <person name="Hellsten U."/>
            <person name="Harland R.M."/>
            <person name="Gilchrist M.J."/>
            <person name="Hendrix D."/>
            <person name="Jurka J."/>
            <person name="Kapitonov V."/>
            <person name="Ovcharenko I."/>
            <person name="Putnam N.H."/>
            <person name="Shu S."/>
            <person name="Taher L."/>
            <person name="Blitz I.L."/>
            <person name="Blumberg B."/>
            <person name="Dichmann D.S."/>
            <person name="Dubchak I."/>
            <person name="Amaya E."/>
            <person name="Detter J.C."/>
            <person name="Fletcher R."/>
            <person name="Gerhard D.S."/>
            <person name="Goodstein D."/>
            <person name="Graves T."/>
            <person name="Grigoriev I.V."/>
            <person name="Grimwood J."/>
            <person name="Kawashima T."/>
            <person name="Lindquist E."/>
            <person name="Lucas S.M."/>
            <person name="Mead P.E."/>
            <person name="Mitros T."/>
            <person name="Ogino H."/>
            <person name="Ohta Y."/>
            <person name="Poliakov A.V."/>
            <person name="Pollet N."/>
            <person name="Robert J."/>
            <person name="Salamov A."/>
            <person name="Sater A.K."/>
            <person name="Schmutz J."/>
            <person name="Terry A."/>
            <person name="Vize P.D."/>
            <person name="Warren W.C."/>
            <person name="Wells D."/>
            <person name="Wills A."/>
            <person name="Wilson R.K."/>
            <person name="Zimmerman L.B."/>
            <person name="Zorn A.M."/>
            <person name="Grainger R."/>
            <person name="Grammer T."/>
            <person name="Khokha M.K."/>
            <person name="Richardson P.M."/>
            <person name="Rokhsar D.S."/>
        </authorList>
    </citation>
    <scope>NUCLEOTIDE SEQUENCE [LARGE SCALE GENOMIC DNA]</scope>
    <source>
        <strain evidence="9">Nigerian</strain>
    </source>
</reference>
<dbReference type="AlphaFoldDB" id="A0A6I8QK71"/>
<dbReference type="InterPro" id="IPR039859">
    <property type="entry name" value="PFA4/ZDH16/20/ERF2-like"/>
</dbReference>
<feature type="transmembrane region" description="Helical" evidence="7">
    <location>
        <begin position="12"/>
        <end position="39"/>
    </location>
</feature>
<evidence type="ECO:0000256" key="4">
    <source>
        <dbReference type="ARBA" id="ARBA00022989"/>
    </source>
</evidence>
<accession>A0A6I8QK71</accession>
<evidence type="ECO:0000259" key="8">
    <source>
        <dbReference type="Pfam" id="PF01529"/>
    </source>
</evidence>
<name>A0A6I8QK71_XENTR</name>
<protein>
    <recommendedName>
        <fullName evidence="7">Palmitoyltransferase</fullName>
        <ecNumber evidence="7">2.3.1.225</ecNumber>
    </recommendedName>
</protein>
<organism evidence="9">
    <name type="scientific">Xenopus tropicalis</name>
    <name type="common">Western clawed frog</name>
    <name type="synonym">Silurana tropicalis</name>
    <dbReference type="NCBI Taxonomy" id="8364"/>
    <lineage>
        <taxon>Eukaryota</taxon>
        <taxon>Metazoa</taxon>
        <taxon>Chordata</taxon>
        <taxon>Craniata</taxon>
        <taxon>Vertebrata</taxon>
        <taxon>Euteleostomi</taxon>
        <taxon>Amphibia</taxon>
        <taxon>Batrachia</taxon>
        <taxon>Anura</taxon>
        <taxon>Pipoidea</taxon>
        <taxon>Pipidae</taxon>
        <taxon>Xenopodinae</taxon>
        <taxon>Xenopus</taxon>
        <taxon>Silurana</taxon>
    </lineage>
</organism>
<dbReference type="Bgee" id="ENSXETG00000038918">
    <property type="expression patterns" value="Expressed in testis"/>
</dbReference>
<dbReference type="Pfam" id="PF01529">
    <property type="entry name" value="DHHC"/>
    <property type="match status" value="1"/>
</dbReference>
<feature type="transmembrane region" description="Helical" evidence="7">
    <location>
        <begin position="45"/>
        <end position="66"/>
    </location>
</feature>
<reference evidence="9" key="2">
    <citation type="submission" date="2020-05" db="UniProtKB">
        <authorList>
            <consortium name="Ensembl"/>
        </authorList>
    </citation>
    <scope>IDENTIFICATION</scope>
</reference>
<feature type="domain" description="Palmitoyltransferase DHHC" evidence="8">
    <location>
        <begin position="116"/>
        <end position="239"/>
    </location>
</feature>
<keyword evidence="3 7" id="KW-0812">Transmembrane</keyword>
<comment type="domain">
    <text evidence="7">The DHHC domain is required for palmitoyltransferase activity.</text>
</comment>
<dbReference type="EC" id="2.3.1.225" evidence="7"/>
<keyword evidence="6 7" id="KW-0012">Acyltransferase</keyword>
<dbReference type="PROSITE" id="PS50216">
    <property type="entry name" value="DHHC"/>
    <property type="match status" value="1"/>
</dbReference>
<comment type="similarity">
    <text evidence="7">Belongs to the DHHC palmitoyltransferase family.</text>
</comment>
<evidence type="ECO:0000256" key="5">
    <source>
        <dbReference type="ARBA" id="ARBA00023136"/>
    </source>
</evidence>
<feature type="transmembrane region" description="Helical" evidence="7">
    <location>
        <begin position="201"/>
        <end position="223"/>
    </location>
</feature>
<evidence type="ECO:0000256" key="6">
    <source>
        <dbReference type="ARBA" id="ARBA00023315"/>
    </source>
</evidence>
<comment type="catalytic activity">
    <reaction evidence="7">
        <text>L-cysteinyl-[protein] + hexadecanoyl-CoA = S-hexadecanoyl-L-cysteinyl-[protein] + CoA</text>
        <dbReference type="Rhea" id="RHEA:36683"/>
        <dbReference type="Rhea" id="RHEA-COMP:10131"/>
        <dbReference type="Rhea" id="RHEA-COMP:11032"/>
        <dbReference type="ChEBI" id="CHEBI:29950"/>
        <dbReference type="ChEBI" id="CHEBI:57287"/>
        <dbReference type="ChEBI" id="CHEBI:57379"/>
        <dbReference type="ChEBI" id="CHEBI:74151"/>
        <dbReference type="EC" id="2.3.1.225"/>
    </reaction>
</comment>
<sequence>MTLTILQRLYRWFPVFLVAVMFVGSYYIFVVELCFYTVTSIAERVTFLVIYYILFTMFLWSYIVTASTRPATPPKRFHFSKRIKELFALGNRTEELGYLLRQAIKKHPIHTMTHEGNMRFCEQCQLIKPDRCHHCRVCNTCVLKYDHHCAWLNNCVGFSNYKDFLLVLFYGCLYFAFGAATSLYYMIMFWTGAIPDSPTKIPILIMFCLFTFIFLLLFLLNVFHCRIAGKNRSTLEHCHFSFAMNGLSRDSYSLGFWQNLKQVLGDKKKWWLLPVFIRLGDGCSFPIQYQATVSIYPNHPDFLPLTFSERNSCCNFNSLLFKTIKLLIAWIRYFQKRLRRREPPRTPEYFA</sequence>
<dbReference type="GO" id="GO:0016020">
    <property type="term" value="C:membrane"/>
    <property type="evidence" value="ECO:0007669"/>
    <property type="project" value="UniProtKB-SubCell"/>
</dbReference>
<evidence type="ECO:0000256" key="7">
    <source>
        <dbReference type="RuleBase" id="RU079119"/>
    </source>
</evidence>